<dbReference type="Proteomes" id="UP000228621">
    <property type="component" value="Unassembled WGS sequence"/>
</dbReference>
<dbReference type="GO" id="GO:0005829">
    <property type="term" value="C:cytosol"/>
    <property type="evidence" value="ECO:0007669"/>
    <property type="project" value="TreeGrafter"/>
</dbReference>
<reference evidence="12" key="1">
    <citation type="journal article" date="2019" name="Genome Announc.">
        <title>Draft Genome Sequence of Pseudoalteromonas piscicida Strain 36Y ROTHPW, an Hypersaline Seawater Isolate from the South Coast of Sonora, Mexico.</title>
        <authorList>
            <person name="Sanchez-Diaz R."/>
            <person name="Molina-Garza Z.J."/>
            <person name="Cruz-Suarez L.E."/>
            <person name="Selvin J."/>
            <person name="Kiran G.S."/>
            <person name="Ibarra-Gamez J.C."/>
            <person name="Gomez-Gil B."/>
            <person name="Galaviz-Silva L."/>
        </authorList>
    </citation>
    <scope>NUCLEOTIDE SEQUENCE [LARGE SCALE GENOMIC DNA]</scope>
    <source>
        <strain evidence="12">36Y_RITHPW</strain>
    </source>
</reference>
<evidence type="ECO:0000313" key="11">
    <source>
        <dbReference type="EMBL" id="PCK32542.1"/>
    </source>
</evidence>
<comment type="pathway">
    <text evidence="1 8 9">Sulfur metabolism; glutathione biosynthesis; glutathione from L-cysteine and L-glutamate: step 1/2.</text>
</comment>
<evidence type="ECO:0000256" key="8">
    <source>
        <dbReference type="HAMAP-Rule" id="MF_00578"/>
    </source>
</evidence>
<evidence type="ECO:0000256" key="9">
    <source>
        <dbReference type="RuleBase" id="RU004391"/>
    </source>
</evidence>
<organism evidence="11 12">
    <name type="scientific">Pseudoalteromonas piscicida</name>
    <dbReference type="NCBI Taxonomy" id="43662"/>
    <lineage>
        <taxon>Bacteria</taxon>
        <taxon>Pseudomonadati</taxon>
        <taxon>Pseudomonadota</taxon>
        <taxon>Gammaproteobacteria</taxon>
        <taxon>Alteromonadales</taxon>
        <taxon>Pseudoalteromonadaceae</taxon>
        <taxon>Pseudoalteromonas</taxon>
    </lineage>
</organism>
<dbReference type="GO" id="GO:0004357">
    <property type="term" value="F:glutamate-cysteine ligase activity"/>
    <property type="evidence" value="ECO:0007669"/>
    <property type="project" value="UniProtKB-UniRule"/>
</dbReference>
<comment type="catalytic activity">
    <reaction evidence="7 8 9">
        <text>L-cysteine + L-glutamate + ATP = gamma-L-glutamyl-L-cysteine + ADP + phosphate + H(+)</text>
        <dbReference type="Rhea" id="RHEA:13285"/>
        <dbReference type="ChEBI" id="CHEBI:15378"/>
        <dbReference type="ChEBI" id="CHEBI:29985"/>
        <dbReference type="ChEBI" id="CHEBI:30616"/>
        <dbReference type="ChEBI" id="CHEBI:35235"/>
        <dbReference type="ChEBI" id="CHEBI:43474"/>
        <dbReference type="ChEBI" id="CHEBI:58173"/>
        <dbReference type="ChEBI" id="CHEBI:456216"/>
        <dbReference type="EC" id="6.3.2.2"/>
    </reaction>
</comment>
<dbReference type="Gene3D" id="3.30.590.20">
    <property type="match status" value="1"/>
</dbReference>
<evidence type="ECO:0000313" key="12">
    <source>
        <dbReference type="Proteomes" id="UP000228621"/>
    </source>
</evidence>
<dbReference type="Pfam" id="PF04262">
    <property type="entry name" value="Glu_cys_ligase"/>
    <property type="match status" value="1"/>
</dbReference>
<dbReference type="UniPathway" id="UPA00142">
    <property type="reaction ID" value="UER00209"/>
</dbReference>
<dbReference type="PANTHER" id="PTHR38761:SF1">
    <property type="entry name" value="GLUTAMATE--CYSTEINE LIGASE"/>
    <property type="match status" value="1"/>
</dbReference>
<dbReference type="GO" id="GO:0046872">
    <property type="term" value="F:metal ion binding"/>
    <property type="evidence" value="ECO:0007669"/>
    <property type="project" value="TreeGrafter"/>
</dbReference>
<dbReference type="OrthoDB" id="9803907at2"/>
<dbReference type="InterPro" id="IPR014746">
    <property type="entry name" value="Gln_synth/guanido_kin_cat_dom"/>
</dbReference>
<name>A0A2A5JSV0_PSEO7</name>
<evidence type="ECO:0000256" key="4">
    <source>
        <dbReference type="ARBA" id="ARBA00022684"/>
    </source>
</evidence>
<dbReference type="EC" id="6.3.2.2" evidence="8"/>
<dbReference type="NCBIfam" id="TIGR01434">
    <property type="entry name" value="glu_cys_ligase"/>
    <property type="match status" value="1"/>
</dbReference>
<gene>
    <name evidence="8" type="primary">gshA</name>
    <name evidence="11" type="ORF">CEX98_06635</name>
</gene>
<evidence type="ECO:0000256" key="5">
    <source>
        <dbReference type="ARBA" id="ARBA00022741"/>
    </source>
</evidence>
<dbReference type="HAMAP" id="MF_00578">
    <property type="entry name" value="Glu_cys_ligase"/>
    <property type="match status" value="1"/>
</dbReference>
<sequence>MKQLDLNTKLDLLSDDAYRGVFKGIKRGIEREALRIQGSGKIAKTPHPEKTGHALTNGHITTDFSESLLEFITPVSEDPEETLAQLSDLQKFTLANMGDELLWPLSMPCFIEDEEDIVLAQFGTSNIGKMKTLYREGLKNRYGSMMQAIAGVHFNISFPEQVWQSLQAMVEDEQPQQTFISQQYLGLIRNFKREMWLISYLFGASPALCPSFLQGKKSDLPFSKLENGSIYLEYGTALRLGDLGYTNSAQSSLKVMYNDLDEYIAGLRQAIRCRSDLYHEIPDYRAAEPKQLNRNILQIENEFYSPIRPKRNANSGETPTQALERGGIEYIEIRALDVNPFEHTGISLEQIYFLDVFLAYCLLKPSPELTFAAQKLAGENLHKVVNQGRCTALELIKGEAAVTVKQWGTEIFADLRGVAKMLDASCGKSVYVETIEKLAQAIENPALTFSGQLLSQLKSRTLEQGSMGLELANTYKQLHQNINYRYYDETTLATFARQSFEDEAAVRASDTVDFTSFLDDYFSRA</sequence>
<comment type="caution">
    <text evidence="11">The sequence shown here is derived from an EMBL/GenBank/DDBJ whole genome shotgun (WGS) entry which is preliminary data.</text>
</comment>
<evidence type="ECO:0000256" key="2">
    <source>
        <dbReference type="ARBA" id="ARBA00008772"/>
    </source>
</evidence>
<protein>
    <recommendedName>
        <fullName evidence="8">Glutamate--cysteine ligase</fullName>
        <ecNumber evidence="8">6.3.2.2</ecNumber>
    </recommendedName>
    <alternativeName>
        <fullName evidence="8">Gamma-ECS</fullName>
        <shortName evidence="8">GCS</shortName>
    </alternativeName>
    <alternativeName>
        <fullName evidence="8">Gamma-glutamylcysteine synthetase</fullName>
    </alternativeName>
</protein>
<dbReference type="EMBL" id="NKHF01000028">
    <property type="protein sequence ID" value="PCK32542.1"/>
    <property type="molecule type" value="Genomic_DNA"/>
</dbReference>
<dbReference type="RefSeq" id="WP_099641323.1">
    <property type="nucleotide sequence ID" value="NZ_JAQPZX010000004.1"/>
</dbReference>
<keyword evidence="3 8" id="KW-0436">Ligase</keyword>
<feature type="domain" description="Glutamate--cysteine ligase" evidence="10">
    <location>
        <begin position="11"/>
        <end position="384"/>
    </location>
</feature>
<evidence type="ECO:0000256" key="7">
    <source>
        <dbReference type="ARBA" id="ARBA00048819"/>
    </source>
</evidence>
<comment type="similarity">
    <text evidence="2 8">Belongs to the glutamate--cysteine ligase type 1 family. Type 1 subfamily.</text>
</comment>
<dbReference type="GO" id="GO:0005524">
    <property type="term" value="F:ATP binding"/>
    <property type="evidence" value="ECO:0007669"/>
    <property type="project" value="UniProtKB-KW"/>
</dbReference>
<evidence type="ECO:0000256" key="1">
    <source>
        <dbReference type="ARBA" id="ARBA00005006"/>
    </source>
</evidence>
<accession>A0A2A5JSV0</accession>
<dbReference type="GO" id="GO:0006750">
    <property type="term" value="P:glutathione biosynthetic process"/>
    <property type="evidence" value="ECO:0007669"/>
    <property type="project" value="UniProtKB-UniRule"/>
</dbReference>
<dbReference type="SUPFAM" id="SSF55931">
    <property type="entry name" value="Glutamine synthetase/guanido kinase"/>
    <property type="match status" value="1"/>
</dbReference>
<dbReference type="InterPro" id="IPR007370">
    <property type="entry name" value="Glu_cys_ligase"/>
</dbReference>
<keyword evidence="12" id="KW-1185">Reference proteome</keyword>
<evidence type="ECO:0000259" key="10">
    <source>
        <dbReference type="Pfam" id="PF04262"/>
    </source>
</evidence>
<dbReference type="AlphaFoldDB" id="A0A2A5JSV0"/>
<dbReference type="PANTHER" id="PTHR38761">
    <property type="entry name" value="GLUTAMATE--CYSTEINE LIGASE"/>
    <property type="match status" value="1"/>
</dbReference>
<keyword evidence="6 8" id="KW-0067">ATP-binding</keyword>
<evidence type="ECO:0000256" key="6">
    <source>
        <dbReference type="ARBA" id="ARBA00022840"/>
    </source>
</evidence>
<evidence type="ECO:0000256" key="3">
    <source>
        <dbReference type="ARBA" id="ARBA00022598"/>
    </source>
</evidence>
<dbReference type="InterPro" id="IPR006334">
    <property type="entry name" value="Glut_cys_ligase"/>
</dbReference>
<keyword evidence="5 8" id="KW-0547">Nucleotide-binding</keyword>
<keyword evidence="4 8" id="KW-0317">Glutathione biosynthesis</keyword>
<proteinExistence type="inferred from homology"/>